<evidence type="ECO:0000256" key="2">
    <source>
        <dbReference type="ARBA" id="ARBA00007049"/>
    </source>
</evidence>
<accession>A0AAD3CNG8</accession>
<dbReference type="EMBL" id="BLLK01000029">
    <property type="protein sequence ID" value="GFH48928.1"/>
    <property type="molecule type" value="Genomic_DNA"/>
</dbReference>
<dbReference type="Proteomes" id="UP001054902">
    <property type="component" value="Unassembled WGS sequence"/>
</dbReference>
<name>A0AAD3CNG8_9STRA</name>
<reference evidence="7 8" key="1">
    <citation type="journal article" date="2021" name="Sci. Rep.">
        <title>The genome of the diatom Chaetoceros tenuissimus carries an ancient integrated fragment of an extant virus.</title>
        <authorList>
            <person name="Hongo Y."/>
            <person name="Kimura K."/>
            <person name="Takaki Y."/>
            <person name="Yoshida Y."/>
            <person name="Baba S."/>
            <person name="Kobayashi G."/>
            <person name="Nagasaki K."/>
            <person name="Hano T."/>
            <person name="Tomaru Y."/>
        </authorList>
    </citation>
    <scope>NUCLEOTIDE SEQUENCE [LARGE SCALE GENOMIC DNA]</scope>
    <source>
        <strain evidence="7 8">NIES-3715</strain>
    </source>
</reference>
<dbReference type="PANTHER" id="PTHR31851">
    <property type="entry name" value="FE(2+)/MN(2+) TRANSPORTER PCL1"/>
    <property type="match status" value="1"/>
</dbReference>
<evidence type="ECO:0000256" key="1">
    <source>
        <dbReference type="ARBA" id="ARBA00004127"/>
    </source>
</evidence>
<proteinExistence type="inferred from homology"/>
<evidence type="ECO:0000313" key="8">
    <source>
        <dbReference type="Proteomes" id="UP001054902"/>
    </source>
</evidence>
<sequence length="261" mass="28977">MNRDGYQSIEQHEVKTFEKQPSALSEHLGKERQYWRDIILGINDGLVSTFLLVVGVSGGNFSSRDVLLTALSGALAGAISMFAGEYLATKSQDEVIKREIKLEEKHVKQFHSDEVDELEKLLSLIGIPEHEKNAENKLRASLVEYYGNDDDALLKIMVALEFGVLESEQRKPIWAGVTSGLLFFSGAMPSTLPYLFVNDPYRALSIASFCTGIALFAVGFVKTFATKELWYISAVENLLFTGVGGIFAYYIGAWFDNLISP</sequence>
<comment type="similarity">
    <text evidence="2">Belongs to the CCC1 family.</text>
</comment>
<evidence type="ECO:0000256" key="6">
    <source>
        <dbReference type="SAM" id="Phobius"/>
    </source>
</evidence>
<comment type="caution">
    <text evidence="7">The sequence shown here is derived from an EMBL/GenBank/DDBJ whole genome shotgun (WGS) entry which is preliminary data.</text>
</comment>
<dbReference type="GO" id="GO:0030026">
    <property type="term" value="P:intracellular manganese ion homeostasis"/>
    <property type="evidence" value="ECO:0007669"/>
    <property type="project" value="InterPro"/>
</dbReference>
<keyword evidence="8" id="KW-1185">Reference proteome</keyword>
<evidence type="ECO:0000256" key="4">
    <source>
        <dbReference type="ARBA" id="ARBA00022989"/>
    </source>
</evidence>
<feature type="transmembrane region" description="Helical" evidence="6">
    <location>
        <begin position="173"/>
        <end position="197"/>
    </location>
</feature>
<keyword evidence="4 6" id="KW-1133">Transmembrane helix</keyword>
<evidence type="ECO:0000313" key="7">
    <source>
        <dbReference type="EMBL" id="GFH48928.1"/>
    </source>
</evidence>
<dbReference type="InterPro" id="IPR008217">
    <property type="entry name" value="Ccc1_fam"/>
</dbReference>
<evidence type="ECO:0000256" key="3">
    <source>
        <dbReference type="ARBA" id="ARBA00022692"/>
    </source>
</evidence>
<evidence type="ECO:0000256" key="5">
    <source>
        <dbReference type="ARBA" id="ARBA00023136"/>
    </source>
</evidence>
<dbReference type="GO" id="GO:0005384">
    <property type="term" value="F:manganese ion transmembrane transporter activity"/>
    <property type="evidence" value="ECO:0007669"/>
    <property type="project" value="InterPro"/>
</dbReference>
<dbReference type="GO" id="GO:0012505">
    <property type="term" value="C:endomembrane system"/>
    <property type="evidence" value="ECO:0007669"/>
    <property type="project" value="UniProtKB-SubCell"/>
</dbReference>
<dbReference type="Pfam" id="PF01988">
    <property type="entry name" value="VIT1"/>
    <property type="match status" value="1"/>
</dbReference>
<feature type="transmembrane region" description="Helical" evidence="6">
    <location>
        <begin position="67"/>
        <end position="88"/>
    </location>
</feature>
<feature type="transmembrane region" description="Helical" evidence="6">
    <location>
        <begin position="237"/>
        <end position="255"/>
    </location>
</feature>
<keyword evidence="3 6" id="KW-0812">Transmembrane</keyword>
<dbReference type="AlphaFoldDB" id="A0AAD3CNG8"/>
<organism evidence="7 8">
    <name type="scientific">Chaetoceros tenuissimus</name>
    <dbReference type="NCBI Taxonomy" id="426638"/>
    <lineage>
        <taxon>Eukaryota</taxon>
        <taxon>Sar</taxon>
        <taxon>Stramenopiles</taxon>
        <taxon>Ochrophyta</taxon>
        <taxon>Bacillariophyta</taxon>
        <taxon>Coscinodiscophyceae</taxon>
        <taxon>Chaetocerotophycidae</taxon>
        <taxon>Chaetocerotales</taxon>
        <taxon>Chaetocerotaceae</taxon>
        <taxon>Chaetoceros</taxon>
    </lineage>
</organism>
<gene>
    <name evidence="7" type="ORF">CTEN210_05404</name>
</gene>
<feature type="transmembrane region" description="Helical" evidence="6">
    <location>
        <begin position="38"/>
        <end position="61"/>
    </location>
</feature>
<feature type="transmembrane region" description="Helical" evidence="6">
    <location>
        <begin position="203"/>
        <end position="225"/>
    </location>
</feature>
<protein>
    <submittedName>
        <fullName evidence="7">Uncharacterized protein</fullName>
    </submittedName>
</protein>
<keyword evidence="5 6" id="KW-0472">Membrane</keyword>
<comment type="subcellular location">
    <subcellularLocation>
        <location evidence="1">Endomembrane system</location>
        <topology evidence="1">Multi-pass membrane protein</topology>
    </subcellularLocation>
</comment>